<evidence type="ECO:0000256" key="3">
    <source>
        <dbReference type="ARBA" id="ARBA00023002"/>
    </source>
</evidence>
<keyword evidence="4 5" id="KW-0408">Iron</keyword>
<dbReference type="Proteomes" id="UP000655225">
    <property type="component" value="Unassembled WGS sequence"/>
</dbReference>
<name>A0A834YQ32_TETSI</name>
<dbReference type="FunFam" id="2.60.120.330:FF:000005">
    <property type="entry name" value="1-aminocyclopropane-1-carboxylate oxidase homolog 1"/>
    <property type="match status" value="1"/>
</dbReference>
<dbReference type="PROSITE" id="PS51471">
    <property type="entry name" value="FE2OG_OXY"/>
    <property type="match status" value="1"/>
</dbReference>
<dbReference type="Gene3D" id="2.60.120.330">
    <property type="entry name" value="B-lactam Antibiotic, Isopenicillin N Synthase, Chain"/>
    <property type="match status" value="1"/>
</dbReference>
<evidence type="ECO:0000256" key="2">
    <source>
        <dbReference type="ARBA" id="ARBA00022723"/>
    </source>
</evidence>
<evidence type="ECO:0000256" key="5">
    <source>
        <dbReference type="RuleBase" id="RU003682"/>
    </source>
</evidence>
<dbReference type="PANTHER" id="PTHR10209:SF859">
    <property type="entry name" value="OS03G0690500 PROTEIN"/>
    <property type="match status" value="1"/>
</dbReference>
<keyword evidence="8" id="KW-1185">Reference proteome</keyword>
<evidence type="ECO:0000256" key="4">
    <source>
        <dbReference type="ARBA" id="ARBA00023004"/>
    </source>
</evidence>
<evidence type="ECO:0000256" key="1">
    <source>
        <dbReference type="ARBA" id="ARBA00008056"/>
    </source>
</evidence>
<dbReference type="InterPro" id="IPR044861">
    <property type="entry name" value="IPNS-like_FE2OG_OXY"/>
</dbReference>
<accession>A0A834YQ32</accession>
<sequence>MEVSNIDKALAGTTTDYDRTRDLKALTGKELLDTGVAKIPKISPIFINEKSDFDKTQFEIPMIDLEGIDKDATQRKKIVDQVRDASDTWGSFQVINHGIPTSILDGMIDGVRTFNELDTEVKKEYYTRDRMRWVASNINFDLHQSPTAKWRDSLFCPMAPVPPNPEEFPMACRDILIEYSKRVNRLGITLFELLSEALGLNPDHLKDMDCAEGHNILCHYYRACPDQEFSMLRHSDSDFLTVLLQDHVGGLQVFYQNQWVDVPPIPGALVVNIGDLLQLISNDRLKSIDHRVLANHKTPRVSVGCFFSKFFPPSTKMYGPIKELLSEENPPIYKETTVRDYTTYYNSKVFDKNSVLQDFRL</sequence>
<keyword evidence="2 5" id="KW-0479">Metal-binding</keyword>
<dbReference type="OMA" id="QGIRAFH"/>
<comment type="caution">
    <text evidence="7">The sequence shown here is derived from an EMBL/GenBank/DDBJ whole genome shotgun (WGS) entry which is preliminary data.</text>
</comment>
<dbReference type="InterPro" id="IPR005123">
    <property type="entry name" value="Oxoglu/Fe-dep_dioxygenase_dom"/>
</dbReference>
<evidence type="ECO:0000259" key="6">
    <source>
        <dbReference type="PROSITE" id="PS51471"/>
    </source>
</evidence>
<reference evidence="7 8" key="1">
    <citation type="submission" date="2020-04" db="EMBL/GenBank/DDBJ databases">
        <title>Plant Genome Project.</title>
        <authorList>
            <person name="Zhang R.-G."/>
        </authorList>
    </citation>
    <scope>NUCLEOTIDE SEQUENCE [LARGE SCALE GENOMIC DNA]</scope>
    <source>
        <strain evidence="7">YNK0</strain>
        <tissue evidence="7">Leaf</tissue>
    </source>
</reference>
<comment type="similarity">
    <text evidence="1 5">Belongs to the iron/ascorbate-dependent oxidoreductase family.</text>
</comment>
<dbReference type="AlphaFoldDB" id="A0A834YQ32"/>
<feature type="domain" description="Fe2OG dioxygenase" evidence="6">
    <location>
        <begin position="212"/>
        <end position="310"/>
    </location>
</feature>
<gene>
    <name evidence="7" type="ORF">HHK36_022567</name>
</gene>
<keyword evidence="3 5" id="KW-0560">Oxidoreductase</keyword>
<dbReference type="OrthoDB" id="288590at2759"/>
<proteinExistence type="inferred from homology"/>
<protein>
    <recommendedName>
        <fullName evidence="6">Fe2OG dioxygenase domain-containing protein</fullName>
    </recommendedName>
</protein>
<dbReference type="Pfam" id="PF14226">
    <property type="entry name" value="DIOX_N"/>
    <property type="match status" value="1"/>
</dbReference>
<dbReference type="InterPro" id="IPR026992">
    <property type="entry name" value="DIOX_N"/>
</dbReference>
<dbReference type="EMBL" id="JABCRI010000016">
    <property type="protein sequence ID" value="KAF8392225.1"/>
    <property type="molecule type" value="Genomic_DNA"/>
</dbReference>
<evidence type="ECO:0000313" key="8">
    <source>
        <dbReference type="Proteomes" id="UP000655225"/>
    </source>
</evidence>
<dbReference type="Pfam" id="PF03171">
    <property type="entry name" value="2OG-FeII_Oxy"/>
    <property type="match status" value="1"/>
</dbReference>
<dbReference type="GO" id="GO:0046872">
    <property type="term" value="F:metal ion binding"/>
    <property type="evidence" value="ECO:0007669"/>
    <property type="project" value="UniProtKB-KW"/>
</dbReference>
<dbReference type="PANTHER" id="PTHR10209">
    <property type="entry name" value="OXIDOREDUCTASE, 2OG-FE II OXYGENASE FAMILY PROTEIN"/>
    <property type="match status" value="1"/>
</dbReference>
<dbReference type="SUPFAM" id="SSF51197">
    <property type="entry name" value="Clavaminate synthase-like"/>
    <property type="match status" value="1"/>
</dbReference>
<evidence type="ECO:0000313" key="7">
    <source>
        <dbReference type="EMBL" id="KAF8392225.1"/>
    </source>
</evidence>
<dbReference type="InterPro" id="IPR027443">
    <property type="entry name" value="IPNS-like_sf"/>
</dbReference>
<dbReference type="GO" id="GO:0051213">
    <property type="term" value="F:dioxygenase activity"/>
    <property type="evidence" value="ECO:0007669"/>
    <property type="project" value="UniProtKB-ARBA"/>
</dbReference>
<organism evidence="7 8">
    <name type="scientific">Tetracentron sinense</name>
    <name type="common">Spur-leaf</name>
    <dbReference type="NCBI Taxonomy" id="13715"/>
    <lineage>
        <taxon>Eukaryota</taxon>
        <taxon>Viridiplantae</taxon>
        <taxon>Streptophyta</taxon>
        <taxon>Embryophyta</taxon>
        <taxon>Tracheophyta</taxon>
        <taxon>Spermatophyta</taxon>
        <taxon>Magnoliopsida</taxon>
        <taxon>Trochodendrales</taxon>
        <taxon>Trochodendraceae</taxon>
        <taxon>Tetracentron</taxon>
    </lineage>
</organism>